<protein>
    <recommendedName>
        <fullName evidence="3">UPF0122 protein IAD16_02810</fullName>
    </recommendedName>
</protein>
<dbReference type="HAMAP" id="MF_00245">
    <property type="entry name" value="UPF0122"/>
    <property type="match status" value="1"/>
</dbReference>
<dbReference type="GO" id="GO:0003677">
    <property type="term" value="F:DNA binding"/>
    <property type="evidence" value="ECO:0007669"/>
    <property type="project" value="UniProtKB-KW"/>
</dbReference>
<dbReference type="Pfam" id="PF04297">
    <property type="entry name" value="UPF0122"/>
    <property type="match status" value="1"/>
</dbReference>
<dbReference type="EMBL" id="DVMO01000044">
    <property type="protein sequence ID" value="HIU27298.1"/>
    <property type="molecule type" value="Genomic_DNA"/>
</dbReference>
<dbReference type="InterPro" id="IPR054831">
    <property type="entry name" value="UPF0122_fam_protein"/>
</dbReference>
<proteinExistence type="inferred from homology"/>
<dbReference type="InterPro" id="IPR036388">
    <property type="entry name" value="WH-like_DNA-bd_sf"/>
</dbReference>
<sequence length="121" mass="14063">MVDDIARASLLYDFYGALLTDRQRDVMALYHEENLSLSEIAQEYDISRQAVHDTLKKAEQALSEYEKKLGLVDKLLIREKAINRIEKEIDSLEEAVRGTDHEKQIDDRLQNIKDIIESIED</sequence>
<accession>A0A9D1I2Z7</accession>
<feature type="coiled-coil region" evidence="4">
    <location>
        <begin position="48"/>
        <end position="102"/>
    </location>
</feature>
<name>A0A9D1I2Z7_9FIRM</name>
<comment type="similarity">
    <text evidence="1 3">Belongs to the UPF0122 family.</text>
</comment>
<comment type="caution">
    <text evidence="5">The sequence shown here is derived from an EMBL/GenBank/DDBJ whole genome shotgun (WGS) entry which is preliminary data.</text>
</comment>
<reference evidence="5" key="2">
    <citation type="journal article" date="2021" name="PeerJ">
        <title>Extensive microbial diversity within the chicken gut microbiome revealed by metagenomics and culture.</title>
        <authorList>
            <person name="Gilroy R."/>
            <person name="Ravi A."/>
            <person name="Getino M."/>
            <person name="Pursley I."/>
            <person name="Horton D.L."/>
            <person name="Alikhan N.F."/>
            <person name="Baker D."/>
            <person name="Gharbi K."/>
            <person name="Hall N."/>
            <person name="Watson M."/>
            <person name="Adriaenssens E.M."/>
            <person name="Foster-Nyarko E."/>
            <person name="Jarju S."/>
            <person name="Secka A."/>
            <person name="Antonio M."/>
            <person name="Oren A."/>
            <person name="Chaudhuri R.R."/>
            <person name="La Ragione R."/>
            <person name="Hildebrand F."/>
            <person name="Pallen M.J."/>
        </authorList>
    </citation>
    <scope>NUCLEOTIDE SEQUENCE</scope>
    <source>
        <strain evidence="5">11300</strain>
    </source>
</reference>
<evidence type="ECO:0000256" key="3">
    <source>
        <dbReference type="HAMAP-Rule" id="MF_00245"/>
    </source>
</evidence>
<dbReference type="InterPro" id="IPR007394">
    <property type="entry name" value="UPF0122"/>
</dbReference>
<dbReference type="Gene3D" id="1.10.10.10">
    <property type="entry name" value="Winged helix-like DNA-binding domain superfamily/Winged helix DNA-binding domain"/>
    <property type="match status" value="1"/>
</dbReference>
<comment type="function">
    <text evidence="2 3">Might take part in the signal recognition particle (SRP) pathway. This is inferred from the conservation of its genetic proximity to ftsY/ffh. May be a regulatory protein.</text>
</comment>
<evidence type="ECO:0000313" key="5">
    <source>
        <dbReference type="EMBL" id="HIU27298.1"/>
    </source>
</evidence>
<gene>
    <name evidence="5" type="ORF">IAD16_02810</name>
</gene>
<evidence type="ECO:0000256" key="2">
    <source>
        <dbReference type="ARBA" id="ARBA00024764"/>
    </source>
</evidence>
<evidence type="ECO:0000256" key="1">
    <source>
        <dbReference type="ARBA" id="ARBA00008720"/>
    </source>
</evidence>
<dbReference type="Proteomes" id="UP000824091">
    <property type="component" value="Unassembled WGS sequence"/>
</dbReference>
<keyword evidence="5" id="KW-0238">DNA-binding</keyword>
<reference evidence="5" key="1">
    <citation type="submission" date="2020-10" db="EMBL/GenBank/DDBJ databases">
        <authorList>
            <person name="Gilroy R."/>
        </authorList>
    </citation>
    <scope>NUCLEOTIDE SEQUENCE</scope>
    <source>
        <strain evidence="5">11300</strain>
    </source>
</reference>
<dbReference type="PANTHER" id="PTHR40083">
    <property type="entry name" value="UPF0122 PROTEIN CBO2450/CLC_2298"/>
    <property type="match status" value="1"/>
</dbReference>
<dbReference type="AlphaFoldDB" id="A0A9D1I2Z7"/>
<evidence type="ECO:0000256" key="4">
    <source>
        <dbReference type="SAM" id="Coils"/>
    </source>
</evidence>
<dbReference type="InterPro" id="IPR013324">
    <property type="entry name" value="RNA_pol_sigma_r3/r4-like"/>
</dbReference>
<evidence type="ECO:0000313" key="6">
    <source>
        <dbReference type="Proteomes" id="UP000824091"/>
    </source>
</evidence>
<dbReference type="NCBIfam" id="NF045758">
    <property type="entry name" value="YlxM"/>
    <property type="match status" value="1"/>
</dbReference>
<organism evidence="5 6">
    <name type="scientific">Candidatus Fimisoma avicola</name>
    <dbReference type="NCBI Taxonomy" id="2840826"/>
    <lineage>
        <taxon>Bacteria</taxon>
        <taxon>Bacillati</taxon>
        <taxon>Bacillota</taxon>
        <taxon>Clostridia</taxon>
        <taxon>Eubacteriales</taxon>
        <taxon>Candidatus Fimisoma</taxon>
    </lineage>
</organism>
<keyword evidence="4" id="KW-0175">Coiled coil</keyword>
<dbReference type="SUPFAM" id="SSF88659">
    <property type="entry name" value="Sigma3 and sigma4 domains of RNA polymerase sigma factors"/>
    <property type="match status" value="1"/>
</dbReference>
<dbReference type="PANTHER" id="PTHR40083:SF1">
    <property type="entry name" value="UPF0122 PROTEIN YLXM"/>
    <property type="match status" value="1"/>
</dbReference>